<protein>
    <submittedName>
        <fullName evidence="1">Uncharacterized protein</fullName>
    </submittedName>
</protein>
<accession>A0A4Y9QQ76</accession>
<proteinExistence type="predicted"/>
<reference evidence="1 2" key="1">
    <citation type="submission" date="2019-03" db="EMBL/GenBank/DDBJ databases">
        <title>Algoriphagus sp. nov, a new strain isolated from root system soil of mangrove plant Kandelia.</title>
        <authorList>
            <person name="Yin Q."/>
            <person name="Wang K."/>
            <person name="Song Z."/>
        </authorList>
    </citation>
    <scope>NUCLEOTIDE SEQUENCE [LARGE SCALE GENOMIC DNA]</scope>
    <source>
        <strain evidence="1 2">XY-J91</strain>
    </source>
</reference>
<dbReference type="EMBL" id="SPSB01000003">
    <property type="protein sequence ID" value="TFV94350.1"/>
    <property type="molecule type" value="Genomic_DNA"/>
</dbReference>
<comment type="caution">
    <text evidence="1">The sequence shown here is derived from an EMBL/GenBank/DDBJ whole genome shotgun (WGS) entry which is preliminary data.</text>
</comment>
<evidence type="ECO:0000313" key="2">
    <source>
        <dbReference type="Proteomes" id="UP000297647"/>
    </source>
</evidence>
<dbReference type="OrthoDB" id="1523307at2"/>
<dbReference type="RefSeq" id="WP_135073594.1">
    <property type="nucleotide sequence ID" value="NZ_SPSB01000003.1"/>
</dbReference>
<organism evidence="1 2">
    <name type="scientific">Algoriphagus kandeliae</name>
    <dbReference type="NCBI Taxonomy" id="2562278"/>
    <lineage>
        <taxon>Bacteria</taxon>
        <taxon>Pseudomonadati</taxon>
        <taxon>Bacteroidota</taxon>
        <taxon>Cytophagia</taxon>
        <taxon>Cytophagales</taxon>
        <taxon>Cyclobacteriaceae</taxon>
        <taxon>Algoriphagus</taxon>
    </lineage>
</organism>
<keyword evidence="2" id="KW-1185">Reference proteome</keyword>
<name>A0A4Y9QQ76_9BACT</name>
<evidence type="ECO:0000313" key="1">
    <source>
        <dbReference type="EMBL" id="TFV94350.1"/>
    </source>
</evidence>
<dbReference type="Proteomes" id="UP000297647">
    <property type="component" value="Unassembled WGS sequence"/>
</dbReference>
<gene>
    <name evidence="1" type="ORF">E4S40_09980</name>
</gene>
<dbReference type="AlphaFoldDB" id="A0A4Y9QQ76"/>
<sequence>MSKLSKNWITEGLIDFEYKKYQLLAYLQETDRRFKAVQLYPHLGELIEHHRNLSELQSGKKNLSDFFPKALDSIDFKEKKLNYEPRSEDHEVLKEISQITDFALPKIEGQIQEGKTIYNFVEDQVEFEPVGILPIYNREGFVLMTREKKSEIHAFQYKSSLLQIAGERFRSISVWLIGVFQKTLVKTLEALKLELIREIKELPNPATYRLHSRQEFPIEETLLPISKRLLLQQVKG</sequence>